<dbReference type="PANTHER" id="PTHR43133">
    <property type="entry name" value="RNA POLYMERASE ECF-TYPE SIGMA FACTO"/>
    <property type="match status" value="1"/>
</dbReference>
<dbReference type="NCBIfam" id="TIGR02937">
    <property type="entry name" value="sigma70-ECF"/>
    <property type="match status" value="1"/>
</dbReference>
<gene>
    <name evidence="7" type="ORF">N7U62_16495</name>
</gene>
<dbReference type="EMBL" id="JAOYOD010000001">
    <property type="protein sequence ID" value="MCV9388284.1"/>
    <property type="molecule type" value="Genomic_DNA"/>
</dbReference>
<dbReference type="CDD" id="cd06171">
    <property type="entry name" value="Sigma70_r4"/>
    <property type="match status" value="1"/>
</dbReference>
<dbReference type="InterPro" id="IPR007627">
    <property type="entry name" value="RNA_pol_sigma70_r2"/>
</dbReference>
<dbReference type="Pfam" id="PF08281">
    <property type="entry name" value="Sigma70_r4_2"/>
    <property type="match status" value="1"/>
</dbReference>
<proteinExistence type="inferred from homology"/>
<dbReference type="InterPro" id="IPR014284">
    <property type="entry name" value="RNA_pol_sigma-70_dom"/>
</dbReference>
<evidence type="ECO:0000256" key="3">
    <source>
        <dbReference type="ARBA" id="ARBA00023082"/>
    </source>
</evidence>
<protein>
    <submittedName>
        <fullName evidence="7">Sigma-70 family RNA polymerase sigma factor</fullName>
    </submittedName>
</protein>
<dbReference type="InterPro" id="IPR039425">
    <property type="entry name" value="RNA_pol_sigma-70-like"/>
</dbReference>
<dbReference type="InterPro" id="IPR036388">
    <property type="entry name" value="WH-like_DNA-bd_sf"/>
</dbReference>
<sequence>MKDKSVCEEHGFLHIHQEQSVPLRNFLYYRFGSLEKAKDCAQEAFIRLWENCSKVSFDKAKSYLFTIANRIFLDDASHQKVVLKFEKREASTDVRMENNPEFLYRGEEFKAELEAAVSSLPDKQRTVFLMSRIDKTPNKEIAEALDVSIKTVEKHMTSALKSLRESLDELNHYKI</sequence>
<evidence type="ECO:0000259" key="6">
    <source>
        <dbReference type="Pfam" id="PF08281"/>
    </source>
</evidence>
<keyword evidence="3" id="KW-0731">Sigma factor</keyword>
<dbReference type="InterPro" id="IPR013325">
    <property type="entry name" value="RNA_pol_sigma_r2"/>
</dbReference>
<dbReference type="PANTHER" id="PTHR43133:SF46">
    <property type="entry name" value="RNA POLYMERASE SIGMA-70 FACTOR ECF SUBFAMILY"/>
    <property type="match status" value="1"/>
</dbReference>
<reference evidence="7 8" key="1">
    <citation type="submission" date="2022-10" db="EMBL/GenBank/DDBJ databases">
        <title>Comparative genomics and taxonomic characterization of three novel marine species of genus Reichenbachiella exhibiting antioxidant and polysaccharide degradation activities.</title>
        <authorList>
            <person name="Muhammad N."/>
            <person name="Lee Y.-J."/>
            <person name="Ko J."/>
            <person name="Kim S.-G."/>
        </authorList>
    </citation>
    <scope>NUCLEOTIDE SEQUENCE [LARGE SCALE GENOMIC DNA]</scope>
    <source>
        <strain evidence="7 8">ABR2-5</strain>
    </source>
</reference>
<evidence type="ECO:0000313" key="8">
    <source>
        <dbReference type="Proteomes" id="UP001300692"/>
    </source>
</evidence>
<dbReference type="SUPFAM" id="SSF88659">
    <property type="entry name" value="Sigma3 and sigma4 domains of RNA polymerase sigma factors"/>
    <property type="match status" value="1"/>
</dbReference>
<evidence type="ECO:0000256" key="1">
    <source>
        <dbReference type="ARBA" id="ARBA00010641"/>
    </source>
</evidence>
<dbReference type="InterPro" id="IPR013249">
    <property type="entry name" value="RNA_pol_sigma70_r4_t2"/>
</dbReference>
<organism evidence="7 8">
    <name type="scientific">Reichenbachiella ulvae</name>
    <dbReference type="NCBI Taxonomy" id="2980104"/>
    <lineage>
        <taxon>Bacteria</taxon>
        <taxon>Pseudomonadati</taxon>
        <taxon>Bacteroidota</taxon>
        <taxon>Cytophagia</taxon>
        <taxon>Cytophagales</taxon>
        <taxon>Reichenbachiellaceae</taxon>
        <taxon>Reichenbachiella</taxon>
    </lineage>
</organism>
<feature type="domain" description="RNA polymerase sigma factor 70 region 4 type 2" evidence="6">
    <location>
        <begin position="112"/>
        <end position="163"/>
    </location>
</feature>
<name>A0ABT3CXL0_9BACT</name>
<dbReference type="Gene3D" id="1.10.1740.10">
    <property type="match status" value="1"/>
</dbReference>
<dbReference type="Pfam" id="PF04542">
    <property type="entry name" value="Sigma70_r2"/>
    <property type="match status" value="1"/>
</dbReference>
<evidence type="ECO:0000256" key="4">
    <source>
        <dbReference type="ARBA" id="ARBA00023163"/>
    </source>
</evidence>
<evidence type="ECO:0000313" key="7">
    <source>
        <dbReference type="EMBL" id="MCV9388284.1"/>
    </source>
</evidence>
<dbReference type="InterPro" id="IPR013324">
    <property type="entry name" value="RNA_pol_sigma_r3/r4-like"/>
</dbReference>
<keyword evidence="2" id="KW-0805">Transcription regulation</keyword>
<comment type="caution">
    <text evidence="7">The sequence shown here is derived from an EMBL/GenBank/DDBJ whole genome shotgun (WGS) entry which is preliminary data.</text>
</comment>
<accession>A0ABT3CXL0</accession>
<dbReference type="Proteomes" id="UP001300692">
    <property type="component" value="Unassembled WGS sequence"/>
</dbReference>
<keyword evidence="8" id="KW-1185">Reference proteome</keyword>
<comment type="similarity">
    <text evidence="1">Belongs to the sigma-70 factor family. ECF subfamily.</text>
</comment>
<keyword evidence="4" id="KW-0804">Transcription</keyword>
<feature type="domain" description="RNA polymerase sigma-70 region 2" evidence="5">
    <location>
        <begin position="23"/>
        <end position="77"/>
    </location>
</feature>
<dbReference type="Gene3D" id="1.10.10.10">
    <property type="entry name" value="Winged helix-like DNA-binding domain superfamily/Winged helix DNA-binding domain"/>
    <property type="match status" value="1"/>
</dbReference>
<evidence type="ECO:0000259" key="5">
    <source>
        <dbReference type="Pfam" id="PF04542"/>
    </source>
</evidence>
<evidence type="ECO:0000256" key="2">
    <source>
        <dbReference type="ARBA" id="ARBA00023015"/>
    </source>
</evidence>
<dbReference type="SUPFAM" id="SSF88946">
    <property type="entry name" value="Sigma2 domain of RNA polymerase sigma factors"/>
    <property type="match status" value="1"/>
</dbReference>
<dbReference type="RefSeq" id="WP_264139134.1">
    <property type="nucleotide sequence ID" value="NZ_JAOYOD010000001.1"/>
</dbReference>